<feature type="region of interest" description="Disordered" evidence="1">
    <location>
        <begin position="107"/>
        <end position="135"/>
    </location>
</feature>
<dbReference type="STRING" id="655863.F0XNR0"/>
<dbReference type="PANTHER" id="PTHR35392">
    <property type="entry name" value="ZN(II)2CYS6 TRANSCRIPTION FACTOR (EUROFUNG)-RELATED-RELATED"/>
    <property type="match status" value="1"/>
</dbReference>
<dbReference type="AlphaFoldDB" id="F0XNR0"/>
<dbReference type="OrthoDB" id="5362630at2759"/>
<evidence type="ECO:0000256" key="1">
    <source>
        <dbReference type="SAM" id="MobiDB-lite"/>
    </source>
</evidence>
<dbReference type="eggNOG" id="ENOG502S5SN">
    <property type="taxonomic scope" value="Eukaryota"/>
</dbReference>
<dbReference type="RefSeq" id="XP_014170135.1">
    <property type="nucleotide sequence ID" value="XM_014314660.1"/>
</dbReference>
<proteinExistence type="predicted"/>
<keyword evidence="3" id="KW-1185">Reference proteome</keyword>
<name>F0XNR0_GROCL</name>
<accession>F0XNR0</accession>
<dbReference type="EMBL" id="GL629801">
    <property type="protein sequence ID" value="EFX00653.1"/>
    <property type="molecule type" value="Genomic_DNA"/>
</dbReference>
<evidence type="ECO:0000313" key="2">
    <source>
        <dbReference type="EMBL" id="EFX00653.1"/>
    </source>
</evidence>
<dbReference type="GeneID" id="25981223"/>
<dbReference type="InterPro" id="IPR052973">
    <property type="entry name" value="Fungal_sec-metab_reg_TF"/>
</dbReference>
<feature type="compositionally biased region" description="Polar residues" evidence="1">
    <location>
        <begin position="112"/>
        <end position="122"/>
    </location>
</feature>
<dbReference type="HOGENOM" id="CLU_454952_0_0_1"/>
<gene>
    <name evidence="2" type="ORF">CMQ_7655</name>
</gene>
<organism evidence="3">
    <name type="scientific">Grosmannia clavigera (strain kw1407 / UAMH 11150)</name>
    <name type="common">Blue stain fungus</name>
    <name type="synonym">Graphiocladiella clavigera</name>
    <dbReference type="NCBI Taxonomy" id="655863"/>
    <lineage>
        <taxon>Eukaryota</taxon>
        <taxon>Fungi</taxon>
        <taxon>Dikarya</taxon>
        <taxon>Ascomycota</taxon>
        <taxon>Pezizomycotina</taxon>
        <taxon>Sordariomycetes</taxon>
        <taxon>Sordariomycetidae</taxon>
        <taxon>Ophiostomatales</taxon>
        <taxon>Ophiostomataceae</taxon>
        <taxon>Leptographium</taxon>
    </lineage>
</organism>
<dbReference type="PANTHER" id="PTHR35392:SF3">
    <property type="entry name" value="ZN(2)-C6 FUNGAL-TYPE DOMAIN-CONTAINING PROTEIN"/>
    <property type="match status" value="1"/>
</dbReference>
<protein>
    <submittedName>
        <fullName evidence="2">Uncharacterized protein</fullName>
    </submittedName>
</protein>
<dbReference type="Proteomes" id="UP000007796">
    <property type="component" value="Unassembled WGS sequence"/>
</dbReference>
<dbReference type="InParanoid" id="F0XNR0"/>
<sequence length="600" mass="67860">MDTNGSCGPIGDQFAQLPPLRDWMPDDLVQLQSAAQMFSINTSKFLEFGTNFRSYDTSGTGLCHGKSNKTWTKEEFSLLIDAARIIGCEFYILLHFCESYQMSSFPRPPTDVYSNSPSTADNGSDRDVSSQLDTGKLPTQVSTLEMLQNPVGDHVPQLQSEMRTANSDLGLHVPFEDSIGFHENGDLILSPYDTTYHADDTDFEWGGVRPPGQTLASAPQLSFDQSHEHLPYHPQADSFSQLDYTWPVLNDLLTIPDSSKSGPFCDDATSLDVQQPETEAGTQGPVLDLRARRFDAGSLQQSTEAGRKLFSHPYALADISELKKTLWEFVIGNGHSYIQLKVDQEDQLTMSFFNLATDIVRAKGNHHGFIASVLRLWTAARTLEGDWHFSGEEFLGLDPGRYDRVPFTKAPFIDYQFSAIMAESILQPLREQILKELHKLAHNKARKNWLVIFVATYILLDTYRLLFRQQRAYAASKKAPVRYSMMELIIDALTGAKTLLGFYHIVCCRKKPFDLDWSSQNPMTYKYLGEVTEKEILHLKNITSLVKQQSARFRALENTDKYEEDYWFTGQMFIDNWTPPTTIEKSPPATLPVHGPWPAE</sequence>
<evidence type="ECO:0000313" key="3">
    <source>
        <dbReference type="Proteomes" id="UP000007796"/>
    </source>
</evidence>
<reference evidence="2 3" key="1">
    <citation type="journal article" date="2011" name="Proc. Natl. Acad. Sci. U.S.A.">
        <title>Genome and transcriptome analyses of the mountain pine beetle-fungal symbiont Grosmannia clavigera, a lodgepole pine pathogen.</title>
        <authorList>
            <person name="DiGuistini S."/>
            <person name="Wang Y."/>
            <person name="Liao N.Y."/>
            <person name="Taylor G."/>
            <person name="Tanguay P."/>
            <person name="Feau N."/>
            <person name="Henrissat B."/>
            <person name="Chan S.K."/>
            <person name="Hesse-Orce U."/>
            <person name="Alamouti S.M."/>
            <person name="Tsui C.K.M."/>
            <person name="Docking R.T."/>
            <person name="Levasseur A."/>
            <person name="Haridas S."/>
            <person name="Robertson G."/>
            <person name="Birol I."/>
            <person name="Holt R.A."/>
            <person name="Marra M.A."/>
            <person name="Hamelin R.C."/>
            <person name="Hirst M."/>
            <person name="Jones S.J.M."/>
            <person name="Bohlmann J."/>
            <person name="Breuil C."/>
        </authorList>
    </citation>
    <scope>NUCLEOTIDE SEQUENCE [LARGE SCALE GENOMIC DNA]</scope>
    <source>
        <strain evidence="3">kw1407 / UAMH 11150</strain>
    </source>
</reference>